<evidence type="ECO:0000259" key="2">
    <source>
        <dbReference type="SMART" id="SM00672"/>
    </source>
</evidence>
<dbReference type="AlphaFoldDB" id="A0A8H5FL23"/>
<proteinExistence type="predicted"/>
<feature type="compositionally biased region" description="Basic and acidic residues" evidence="1">
    <location>
        <begin position="39"/>
        <end position="48"/>
    </location>
</feature>
<evidence type="ECO:0000313" key="4">
    <source>
        <dbReference type="Proteomes" id="UP000541558"/>
    </source>
</evidence>
<dbReference type="InterPro" id="IPR051091">
    <property type="entry name" value="O-Glucosyltr/Glycosyltrsf_90"/>
</dbReference>
<dbReference type="InterPro" id="IPR006598">
    <property type="entry name" value="CAP10"/>
</dbReference>
<accession>A0A8H5FL23</accession>
<dbReference type="OrthoDB" id="541052at2759"/>
<evidence type="ECO:0000256" key="1">
    <source>
        <dbReference type="SAM" id="MobiDB-lite"/>
    </source>
</evidence>
<comment type="caution">
    <text evidence="3">The sequence shown here is derived from an EMBL/GenBank/DDBJ whole genome shotgun (WGS) entry which is preliminary data.</text>
</comment>
<dbReference type="EMBL" id="JAACJK010000004">
    <property type="protein sequence ID" value="KAF5340273.1"/>
    <property type="molecule type" value="Genomic_DNA"/>
</dbReference>
<dbReference type="Proteomes" id="UP000541558">
    <property type="component" value="Unassembled WGS sequence"/>
</dbReference>
<sequence length="626" mass="71754">MHPSMPSPSRRVTRILLPFCALFLIFYLLPLPSLHKHEEISPNDDVGKKPTRSVDQVVLPPSNTEPPKKLVQEAPNPIPVPRPKLGKHKYRPDGLVEVNSEGPHPVYELIANAEKRWKEKLGRASQTLEAAVEEYRRRYKRAPPKGFELWWQYVVEHNVQLPDEYDQIYHDLEPFWGVEPADLLKTQEDLEKKKDSFTLGKNKEGKIDVLAWAFTDGKYDTYIRSSVPIIGLLRDIEQYLPTFRATFSPHDGPNRLSDYGIKTAVLEAAATGSTIEKAALPRISGNGWKFACPPDSPARKFPISLNKGPTISSKKTFIYDHVRSMDPCFHTNHLLIHGQFIGQSTGPPPQASMVPEFGHCSTTVHHNIRMPTPYGWVEDVHPRSDDPPFLEKADDRLLWRGRNTGIHHSSKTLWQNAHRDYFVRLSNEIAGTLDVLPANVSDKDPVGPPRKLRKSRVNPAMLDVAFADEPVMCSGDTCDKLWQIYPWRPYQGPKEAGQYKYVFDVDGNGWSGRFKRLITSNSLIFKSTIYPEWFHDRIEPWVHYVPVQTDLSDLHDTLIFFRGDGNGEGAREDLGRKIATESREWSLKYWRREDLIAYFFRLILEYARLQSLDREAMSFTLPEDGD</sequence>
<reference evidence="3 4" key="1">
    <citation type="journal article" date="2020" name="ISME J.">
        <title>Uncovering the hidden diversity of litter-decomposition mechanisms in mushroom-forming fungi.</title>
        <authorList>
            <person name="Floudas D."/>
            <person name="Bentzer J."/>
            <person name="Ahren D."/>
            <person name="Johansson T."/>
            <person name="Persson P."/>
            <person name="Tunlid A."/>
        </authorList>
    </citation>
    <scope>NUCLEOTIDE SEQUENCE [LARGE SCALE GENOMIC DNA]</scope>
    <source>
        <strain evidence="3 4">CBS 175.51</strain>
    </source>
</reference>
<protein>
    <recommendedName>
        <fullName evidence="2">Glycosyl transferase CAP10 domain-containing protein</fullName>
    </recommendedName>
</protein>
<dbReference type="PANTHER" id="PTHR12203:SF118">
    <property type="entry name" value="BETA-1,2-XYLOSYLTRANSFERASE 1"/>
    <property type="match status" value="1"/>
</dbReference>
<name>A0A8H5FL23_9AGAR</name>
<dbReference type="PANTHER" id="PTHR12203">
    <property type="entry name" value="KDEL LYS-ASP-GLU-LEU CONTAINING - RELATED"/>
    <property type="match status" value="1"/>
</dbReference>
<evidence type="ECO:0000313" key="3">
    <source>
        <dbReference type="EMBL" id="KAF5340273.1"/>
    </source>
</evidence>
<feature type="region of interest" description="Disordered" evidence="1">
    <location>
        <begin position="39"/>
        <end position="86"/>
    </location>
</feature>
<organism evidence="3 4">
    <name type="scientific">Ephemerocybe angulata</name>
    <dbReference type="NCBI Taxonomy" id="980116"/>
    <lineage>
        <taxon>Eukaryota</taxon>
        <taxon>Fungi</taxon>
        <taxon>Dikarya</taxon>
        <taxon>Basidiomycota</taxon>
        <taxon>Agaricomycotina</taxon>
        <taxon>Agaricomycetes</taxon>
        <taxon>Agaricomycetidae</taxon>
        <taxon>Agaricales</taxon>
        <taxon>Agaricineae</taxon>
        <taxon>Psathyrellaceae</taxon>
        <taxon>Ephemerocybe</taxon>
    </lineage>
</organism>
<gene>
    <name evidence="3" type="ORF">D9611_007829</name>
</gene>
<keyword evidence="4" id="KW-1185">Reference proteome</keyword>
<dbReference type="Pfam" id="PF05686">
    <property type="entry name" value="Glyco_transf_90"/>
    <property type="match status" value="1"/>
</dbReference>
<feature type="domain" description="Glycosyl transferase CAP10" evidence="2">
    <location>
        <begin position="295"/>
        <end position="613"/>
    </location>
</feature>
<dbReference type="SMART" id="SM00672">
    <property type="entry name" value="CAP10"/>
    <property type="match status" value="1"/>
</dbReference>